<dbReference type="Proteomes" id="UP000601435">
    <property type="component" value="Unassembled WGS sequence"/>
</dbReference>
<gene>
    <name evidence="1" type="ORF">SNEC2469_LOCUS15936</name>
</gene>
<proteinExistence type="predicted"/>
<organism evidence="1 2">
    <name type="scientific">Symbiodinium necroappetens</name>
    <dbReference type="NCBI Taxonomy" id="1628268"/>
    <lineage>
        <taxon>Eukaryota</taxon>
        <taxon>Sar</taxon>
        <taxon>Alveolata</taxon>
        <taxon>Dinophyceae</taxon>
        <taxon>Suessiales</taxon>
        <taxon>Symbiodiniaceae</taxon>
        <taxon>Symbiodinium</taxon>
    </lineage>
</organism>
<evidence type="ECO:0000313" key="2">
    <source>
        <dbReference type="Proteomes" id="UP000601435"/>
    </source>
</evidence>
<dbReference type="AlphaFoldDB" id="A0A812TWZ6"/>
<sequence>IAWWMARIARPSFFLLDTPEHWKNTKLQRVPSFLLLLSDSDQDSVTLWEEIAIDNLEQCNFYLALHSGVWKFLPGRPPSVHVSAHEDMGLDAAPFQWVPDKEVMQTWLEISLRPPVSSLGSWNGRELLRSGLPVVVLRHGQDEASVTAVATFLERVNQELRATGQYIFATLDIDTADARELARSWFPLVGKNFEDFLPFPVTLPPEIFVFTKSRTTGEAIFWYSPEFPAAANFTLGDVEELVSQSIWFHDS</sequence>
<dbReference type="OrthoDB" id="421930at2759"/>
<feature type="non-terminal residue" evidence="1">
    <location>
        <position position="1"/>
    </location>
</feature>
<accession>A0A812TWZ6</accession>
<feature type="non-terminal residue" evidence="1">
    <location>
        <position position="251"/>
    </location>
</feature>
<dbReference type="EMBL" id="CAJNJA010025997">
    <property type="protein sequence ID" value="CAE7552925.1"/>
    <property type="molecule type" value="Genomic_DNA"/>
</dbReference>
<name>A0A812TWZ6_9DINO</name>
<evidence type="ECO:0000313" key="1">
    <source>
        <dbReference type="EMBL" id="CAE7552925.1"/>
    </source>
</evidence>
<protein>
    <submittedName>
        <fullName evidence="1">Uncharacterized protein</fullName>
    </submittedName>
</protein>
<keyword evidence="2" id="KW-1185">Reference proteome</keyword>
<comment type="caution">
    <text evidence="1">The sequence shown here is derived from an EMBL/GenBank/DDBJ whole genome shotgun (WGS) entry which is preliminary data.</text>
</comment>
<reference evidence="1" key="1">
    <citation type="submission" date="2021-02" db="EMBL/GenBank/DDBJ databases">
        <authorList>
            <person name="Dougan E. K."/>
            <person name="Rhodes N."/>
            <person name="Thang M."/>
            <person name="Chan C."/>
        </authorList>
    </citation>
    <scope>NUCLEOTIDE SEQUENCE</scope>
</reference>